<accession>A0ABV1JYP7</accession>
<evidence type="ECO:0000313" key="1">
    <source>
        <dbReference type="EMBL" id="MEQ3540028.1"/>
    </source>
</evidence>
<protein>
    <submittedName>
        <fullName evidence="1">Uncharacterized protein</fullName>
    </submittedName>
</protein>
<name>A0ABV1JYP7_9PSEU</name>
<sequence>MQIRGTAMSLTFYLDKGASLDPAAPCLTLDGTTLSYGDVVELSHSAARTGADVVLMGAAVAYALPVPAGGDLGRLRDDLARYADAGFDDAVVVIGPGGPDPDEVRALLP</sequence>
<dbReference type="Proteomes" id="UP001464923">
    <property type="component" value="Unassembled WGS sequence"/>
</dbReference>
<comment type="caution">
    <text evidence="1">The sequence shown here is derived from an EMBL/GenBank/DDBJ whole genome shotgun (WGS) entry which is preliminary data.</text>
</comment>
<gene>
    <name evidence="1" type="ORF">WHI96_14460</name>
</gene>
<keyword evidence="2" id="KW-1185">Reference proteome</keyword>
<proteinExistence type="predicted"/>
<reference evidence="1 2" key="1">
    <citation type="submission" date="2024-03" db="EMBL/GenBank/DDBJ databases">
        <title>Draft genome sequence of Pseudonocardia tropica JCM 19149.</title>
        <authorList>
            <person name="Butdee W."/>
            <person name="Duangmal K."/>
        </authorList>
    </citation>
    <scope>NUCLEOTIDE SEQUENCE [LARGE SCALE GENOMIC DNA]</scope>
    <source>
        <strain evidence="1 2">JCM 19149</strain>
    </source>
</reference>
<dbReference type="RefSeq" id="WP_345653826.1">
    <property type="nucleotide sequence ID" value="NZ_BAABLY010000090.1"/>
</dbReference>
<organism evidence="1 2">
    <name type="scientific">Pseudonocardia tropica</name>
    <dbReference type="NCBI Taxonomy" id="681289"/>
    <lineage>
        <taxon>Bacteria</taxon>
        <taxon>Bacillati</taxon>
        <taxon>Actinomycetota</taxon>
        <taxon>Actinomycetes</taxon>
        <taxon>Pseudonocardiales</taxon>
        <taxon>Pseudonocardiaceae</taxon>
        <taxon>Pseudonocardia</taxon>
    </lineage>
</organism>
<dbReference type="EMBL" id="JBEDNP010000007">
    <property type="protein sequence ID" value="MEQ3540028.1"/>
    <property type="molecule type" value="Genomic_DNA"/>
</dbReference>
<evidence type="ECO:0000313" key="2">
    <source>
        <dbReference type="Proteomes" id="UP001464923"/>
    </source>
</evidence>